<organism evidence="2 3">
    <name type="scientific">Symbiobacterium thermophilum</name>
    <dbReference type="NCBI Taxonomy" id="2734"/>
    <lineage>
        <taxon>Bacteria</taxon>
        <taxon>Bacillati</taxon>
        <taxon>Bacillota</taxon>
        <taxon>Clostridia</taxon>
        <taxon>Eubacteriales</taxon>
        <taxon>Symbiobacteriaceae</taxon>
        <taxon>Symbiobacterium</taxon>
    </lineage>
</organism>
<dbReference type="SUPFAM" id="SSF103247">
    <property type="entry name" value="TT1751-like"/>
    <property type="match status" value="1"/>
</dbReference>
<evidence type="ECO:0000313" key="2">
    <source>
        <dbReference type="EMBL" id="OTA41742.1"/>
    </source>
</evidence>
<dbReference type="AlphaFoldDB" id="A0A1Y2T5H4"/>
<reference evidence="3" key="1">
    <citation type="submission" date="2016-04" db="EMBL/GenBank/DDBJ databases">
        <authorList>
            <person name="Antunes L.P."/>
            <person name="Martins L.F."/>
            <person name="Pereira R.V."/>
            <person name="Thomas A.M."/>
            <person name="Barbosa D."/>
            <person name="Nascimento L."/>
            <person name="Silva G.M."/>
            <person name="Condomitti G.W."/>
            <person name="Digiampietri L.A."/>
            <person name="Lombardi K.C."/>
            <person name="Ramos P.L."/>
            <person name="Quaggio R.B."/>
            <person name="Oliveira J.C."/>
            <person name="Pascon R.C."/>
            <person name="Cruz J.B."/>
            <person name="Silva A.M."/>
            <person name="Setubal J.C."/>
        </authorList>
    </citation>
    <scope>NUCLEOTIDE SEQUENCE [LARGE SCALE GENOMIC DNA]</scope>
</reference>
<dbReference type="PANTHER" id="PTHR38342:SF1">
    <property type="entry name" value="SLR5037 PROTEIN"/>
    <property type="match status" value="1"/>
</dbReference>
<dbReference type="Gene3D" id="3.30.310.70">
    <property type="entry name" value="TT1751-like domain"/>
    <property type="match status" value="1"/>
</dbReference>
<dbReference type="PANTHER" id="PTHR38342">
    <property type="entry name" value="SLR5037 PROTEIN"/>
    <property type="match status" value="1"/>
</dbReference>
<name>A0A1Y2T5H4_SYMTR</name>
<feature type="domain" description="DUF302" evidence="1">
    <location>
        <begin position="43"/>
        <end position="104"/>
    </location>
</feature>
<dbReference type="InterPro" id="IPR005180">
    <property type="entry name" value="DUF302"/>
</dbReference>
<comment type="caution">
    <text evidence="2">The sequence shown here is derived from an EMBL/GenBank/DDBJ whole genome shotgun (WGS) entry which is preliminary data.</text>
</comment>
<dbReference type="InterPro" id="IPR035923">
    <property type="entry name" value="TT1751-like_sf"/>
</dbReference>
<dbReference type="InterPro" id="IPR016796">
    <property type="entry name" value="UCP021774"/>
</dbReference>
<dbReference type="CDD" id="cd14797">
    <property type="entry name" value="DUF302"/>
    <property type="match status" value="1"/>
</dbReference>
<dbReference type="EMBL" id="LWLV01000248">
    <property type="protein sequence ID" value="OTA41742.1"/>
    <property type="molecule type" value="Genomic_DNA"/>
</dbReference>
<gene>
    <name evidence="2" type="ORF">A6D92_04145</name>
</gene>
<evidence type="ECO:0000259" key="1">
    <source>
        <dbReference type="Pfam" id="PF03625"/>
    </source>
</evidence>
<sequence>MIHGGVLVEFAYEIPTGKGVEEAVAAVREALSERKFSVLWELNVNQTLESKGFDLGHEVRILEVCSAPKAKKALETNPAVAYFLPCKIVVKRVGGQTTIGVTRPAALMGLMGDARMDDLAAQVEAELTAAAEAAAR</sequence>
<protein>
    <recommendedName>
        <fullName evidence="1">DUF302 domain-containing protein</fullName>
    </recommendedName>
</protein>
<proteinExistence type="predicted"/>
<accession>A0A1Y2T5H4</accession>
<evidence type="ECO:0000313" key="3">
    <source>
        <dbReference type="Proteomes" id="UP000194267"/>
    </source>
</evidence>
<dbReference type="Proteomes" id="UP000194267">
    <property type="component" value="Unassembled WGS sequence"/>
</dbReference>
<dbReference type="PIRSF" id="PIRSF021774">
    <property type="entry name" value="UCP021774"/>
    <property type="match status" value="1"/>
</dbReference>
<dbReference type="Pfam" id="PF03625">
    <property type="entry name" value="DUF302"/>
    <property type="match status" value="1"/>
</dbReference>